<dbReference type="SUPFAM" id="SSF54695">
    <property type="entry name" value="POZ domain"/>
    <property type="match status" value="1"/>
</dbReference>
<dbReference type="EMBL" id="AGNL01018037">
    <property type="protein sequence ID" value="EJK63741.1"/>
    <property type="molecule type" value="Genomic_DNA"/>
</dbReference>
<proteinExistence type="predicted"/>
<dbReference type="InterPro" id="IPR008974">
    <property type="entry name" value="TRAF-like"/>
</dbReference>
<evidence type="ECO:0000256" key="1">
    <source>
        <dbReference type="SAM" id="MobiDB-lite"/>
    </source>
</evidence>
<evidence type="ECO:0000313" key="4">
    <source>
        <dbReference type="EMBL" id="EJK63741.1"/>
    </source>
</evidence>
<dbReference type="Pfam" id="PF22486">
    <property type="entry name" value="MATH_2"/>
    <property type="match status" value="1"/>
</dbReference>
<dbReference type="PANTHER" id="PTHR26379">
    <property type="entry name" value="BTB/POZ AND MATH DOMAIN-CONTAINING PROTEIN 1"/>
    <property type="match status" value="1"/>
</dbReference>
<feature type="domain" description="SAP" evidence="3">
    <location>
        <begin position="365"/>
        <end position="399"/>
    </location>
</feature>
<dbReference type="Gene3D" id="3.30.710.10">
    <property type="entry name" value="Potassium Channel Kv1.1, Chain A"/>
    <property type="match status" value="1"/>
</dbReference>
<dbReference type="CDD" id="cd00121">
    <property type="entry name" value="MATH"/>
    <property type="match status" value="1"/>
</dbReference>
<dbReference type="GO" id="GO:0016567">
    <property type="term" value="P:protein ubiquitination"/>
    <property type="evidence" value="ECO:0007669"/>
    <property type="project" value="InterPro"/>
</dbReference>
<organism evidence="4 5">
    <name type="scientific">Thalassiosira oceanica</name>
    <name type="common">Marine diatom</name>
    <dbReference type="NCBI Taxonomy" id="159749"/>
    <lineage>
        <taxon>Eukaryota</taxon>
        <taxon>Sar</taxon>
        <taxon>Stramenopiles</taxon>
        <taxon>Ochrophyta</taxon>
        <taxon>Bacillariophyta</taxon>
        <taxon>Coscinodiscophyceae</taxon>
        <taxon>Thalassiosirophycidae</taxon>
        <taxon>Thalassiosirales</taxon>
        <taxon>Thalassiosiraceae</taxon>
        <taxon>Thalassiosira</taxon>
    </lineage>
</organism>
<dbReference type="PANTHER" id="PTHR26379:SF187">
    <property type="entry name" value="OS07G0655300 PROTEIN"/>
    <property type="match status" value="1"/>
</dbReference>
<evidence type="ECO:0000259" key="2">
    <source>
        <dbReference type="PROSITE" id="PS50144"/>
    </source>
</evidence>
<reference evidence="4 5" key="1">
    <citation type="journal article" date="2012" name="Genome Biol.">
        <title>Genome and low-iron response of an oceanic diatom adapted to chronic iron limitation.</title>
        <authorList>
            <person name="Lommer M."/>
            <person name="Specht M."/>
            <person name="Roy A.S."/>
            <person name="Kraemer L."/>
            <person name="Andreson R."/>
            <person name="Gutowska M.A."/>
            <person name="Wolf J."/>
            <person name="Bergner S.V."/>
            <person name="Schilhabel M.B."/>
            <person name="Klostermeier U.C."/>
            <person name="Beiko R.G."/>
            <person name="Rosenstiel P."/>
            <person name="Hippler M."/>
            <person name="Laroche J."/>
        </authorList>
    </citation>
    <scope>NUCLEOTIDE SEQUENCE [LARGE SCALE GENOMIC DNA]</scope>
    <source>
        <strain evidence="4 5">CCMP1005</strain>
    </source>
</reference>
<dbReference type="InterPro" id="IPR003034">
    <property type="entry name" value="SAP_dom"/>
</dbReference>
<dbReference type="OrthoDB" id="25620at2759"/>
<dbReference type="PROSITE" id="PS50144">
    <property type="entry name" value="MATH"/>
    <property type="match status" value="1"/>
</dbReference>
<name>K0SRV2_THAOC</name>
<accession>K0SRV2</accession>
<dbReference type="SUPFAM" id="SSF49599">
    <property type="entry name" value="TRAF domain-like"/>
    <property type="match status" value="1"/>
</dbReference>
<comment type="caution">
    <text evidence="4">The sequence shown here is derived from an EMBL/GenBank/DDBJ whole genome shotgun (WGS) entry which is preliminary data.</text>
</comment>
<dbReference type="InterPro" id="IPR011333">
    <property type="entry name" value="SKP1/BTB/POZ_sf"/>
</dbReference>
<dbReference type="InterPro" id="IPR045005">
    <property type="entry name" value="BPM1-6"/>
</dbReference>
<evidence type="ECO:0008006" key="6">
    <source>
        <dbReference type="Google" id="ProtNLM"/>
    </source>
</evidence>
<dbReference type="InterPro" id="IPR002083">
    <property type="entry name" value="MATH/TRAF_dom"/>
</dbReference>
<dbReference type="Gene3D" id="1.10.720.30">
    <property type="entry name" value="SAP domain"/>
    <property type="match status" value="1"/>
</dbReference>
<protein>
    <recommendedName>
        <fullName evidence="6">SAP domain-containing protein</fullName>
    </recommendedName>
</protein>
<feature type="domain" description="MATH" evidence="2">
    <location>
        <begin position="38"/>
        <end position="168"/>
    </location>
</feature>
<dbReference type="AlphaFoldDB" id="K0SRV2"/>
<dbReference type="Pfam" id="PF02037">
    <property type="entry name" value="SAP"/>
    <property type="match status" value="1"/>
</dbReference>
<dbReference type="Proteomes" id="UP000266841">
    <property type="component" value="Unassembled WGS sequence"/>
</dbReference>
<dbReference type="SMART" id="SM00513">
    <property type="entry name" value="SAP"/>
    <property type="match status" value="1"/>
</dbReference>
<evidence type="ECO:0000313" key="5">
    <source>
        <dbReference type="Proteomes" id="UP000266841"/>
    </source>
</evidence>
<dbReference type="Gene3D" id="2.60.210.10">
    <property type="entry name" value="Apoptosis, Tumor Necrosis Factor Receptor Associated Protein 2, Chain A"/>
    <property type="match status" value="1"/>
</dbReference>
<sequence length="417" mass="46157">MRNVDVGTPPIGYRGWEIARVRWVIDLNFVASCQSSQLLTLCTRFHSFANLPTITDEPVYSPQFRCFGHSWCLKIYAGGEADTANGVVSVYLKNMTSKSIELQFCFSVRNSGGVEVVDYRSKKTFVFAPTGTTVDNETAPAWGTKEFAKLNLLVGALNDGTLEVEVRMRIAKSNNHLQAMFVPKNPFVREIQKMFLDAESSDVVFEVGSSSSDDDSSSSSGLATTFNAHKLILQRCAPTLYEICGDGEDTVPIQNVPYEVMKMNAKDIIDASDKFGVSNLKLEAEAVFVDNTKISMDNMLELLLYADSMNCALLKESVMDFIVKNSLTVLEKITISELPQGLFGDLLTAMTRDKEKKKPSSADKLSIMTVSELRKRLDDLGLEVDGSRESLIATLKEHQATPSRRTERENSARGSTV</sequence>
<dbReference type="InterPro" id="IPR036361">
    <property type="entry name" value="SAP_dom_sf"/>
</dbReference>
<dbReference type="SUPFAM" id="SSF68906">
    <property type="entry name" value="SAP domain"/>
    <property type="match status" value="1"/>
</dbReference>
<dbReference type="PROSITE" id="PS50800">
    <property type="entry name" value="SAP"/>
    <property type="match status" value="1"/>
</dbReference>
<dbReference type="CDD" id="cd14733">
    <property type="entry name" value="BACK"/>
    <property type="match status" value="1"/>
</dbReference>
<evidence type="ECO:0000259" key="3">
    <source>
        <dbReference type="PROSITE" id="PS50800"/>
    </source>
</evidence>
<keyword evidence="5" id="KW-1185">Reference proteome</keyword>
<gene>
    <name evidence="4" type="ORF">THAOC_15588</name>
</gene>
<feature type="compositionally biased region" description="Basic and acidic residues" evidence="1">
    <location>
        <begin position="395"/>
        <end position="411"/>
    </location>
</feature>
<feature type="region of interest" description="Disordered" evidence="1">
    <location>
        <begin position="393"/>
        <end position="417"/>
    </location>
</feature>